<evidence type="ECO:0000256" key="2">
    <source>
        <dbReference type="SAM" id="Phobius"/>
    </source>
</evidence>
<evidence type="ECO:0000256" key="1">
    <source>
        <dbReference type="SAM" id="MobiDB-lite"/>
    </source>
</evidence>
<reference evidence="3 4" key="1">
    <citation type="journal article" date="2019" name="BMC Genomics">
        <title>New insights from Opisthorchis felineus genome: update on genomics of the epidemiologically important liver flukes.</title>
        <authorList>
            <person name="Ershov N.I."/>
            <person name="Mordvinov V.A."/>
            <person name="Prokhortchouk E.B."/>
            <person name="Pakharukova M.Y."/>
            <person name="Gunbin K.V."/>
            <person name="Ustyantsev K."/>
            <person name="Genaev M.A."/>
            <person name="Blinov A.G."/>
            <person name="Mazur A."/>
            <person name="Boulygina E."/>
            <person name="Tsygankova S."/>
            <person name="Khrameeva E."/>
            <person name="Chekanov N."/>
            <person name="Fan G."/>
            <person name="Xiao A."/>
            <person name="Zhang H."/>
            <person name="Xu X."/>
            <person name="Yang H."/>
            <person name="Solovyev V."/>
            <person name="Lee S.M."/>
            <person name="Liu X."/>
            <person name="Afonnikov D.A."/>
            <person name="Skryabin K.G."/>
        </authorList>
    </citation>
    <scope>NUCLEOTIDE SEQUENCE [LARGE SCALE GENOMIC DNA]</scope>
    <source>
        <strain evidence="3">AK-0245</strain>
        <tissue evidence="3">Whole organism</tissue>
    </source>
</reference>
<keyword evidence="2" id="KW-0472">Membrane</keyword>
<dbReference type="EMBL" id="SJOL01007979">
    <property type="protein sequence ID" value="TGZ61394.1"/>
    <property type="molecule type" value="Genomic_DNA"/>
</dbReference>
<dbReference type="AlphaFoldDB" id="A0A4V3SDN9"/>
<keyword evidence="2" id="KW-0812">Transmembrane</keyword>
<organism evidence="3 4">
    <name type="scientific">Opisthorchis felineus</name>
    <dbReference type="NCBI Taxonomy" id="147828"/>
    <lineage>
        <taxon>Eukaryota</taxon>
        <taxon>Metazoa</taxon>
        <taxon>Spiralia</taxon>
        <taxon>Lophotrochozoa</taxon>
        <taxon>Platyhelminthes</taxon>
        <taxon>Trematoda</taxon>
        <taxon>Digenea</taxon>
        <taxon>Opisthorchiida</taxon>
        <taxon>Opisthorchiata</taxon>
        <taxon>Opisthorchiidae</taxon>
        <taxon>Opisthorchis</taxon>
    </lineage>
</organism>
<proteinExistence type="predicted"/>
<name>A0A4V3SDN9_OPIFE</name>
<protein>
    <submittedName>
        <fullName evidence="3">Uncharacterized protein</fullName>
    </submittedName>
</protein>
<keyword evidence="2" id="KW-1133">Transmembrane helix</keyword>
<comment type="caution">
    <text evidence="3">The sequence shown here is derived from an EMBL/GenBank/DDBJ whole genome shotgun (WGS) entry which is preliminary data.</text>
</comment>
<sequence>MVQMCAFSTSNDQSQFLIILNPSRCTGISTSLLLMLALVFVVGCLPADAWGGPAVPLVDRMRKSPYQSASNPSEGRNRPSILGGLQ</sequence>
<accession>A0A4V3SDN9</accession>
<evidence type="ECO:0000313" key="4">
    <source>
        <dbReference type="Proteomes" id="UP000308267"/>
    </source>
</evidence>
<keyword evidence="4" id="KW-1185">Reference proteome</keyword>
<feature type="transmembrane region" description="Helical" evidence="2">
    <location>
        <begin position="32"/>
        <end position="58"/>
    </location>
</feature>
<dbReference type="OrthoDB" id="10515969at2759"/>
<evidence type="ECO:0000313" key="3">
    <source>
        <dbReference type="EMBL" id="TGZ61394.1"/>
    </source>
</evidence>
<gene>
    <name evidence="3" type="ORF">CRM22_008031</name>
</gene>
<feature type="compositionally biased region" description="Polar residues" evidence="1">
    <location>
        <begin position="65"/>
        <end position="74"/>
    </location>
</feature>
<dbReference type="Proteomes" id="UP000308267">
    <property type="component" value="Unassembled WGS sequence"/>
</dbReference>
<feature type="region of interest" description="Disordered" evidence="1">
    <location>
        <begin position="64"/>
        <end position="86"/>
    </location>
</feature>